<name>A0A0F9FGY1_9ZZZZ</name>
<gene>
    <name evidence="2" type="ORF">LCGC14_1952500</name>
</gene>
<feature type="domain" description="SF4 helicase" evidence="1">
    <location>
        <begin position="49"/>
        <end position="217"/>
    </location>
</feature>
<dbReference type="Pfam" id="PF03796">
    <property type="entry name" value="DnaB_C"/>
    <property type="match status" value="1"/>
</dbReference>
<evidence type="ECO:0000259" key="1">
    <source>
        <dbReference type="Pfam" id="PF03796"/>
    </source>
</evidence>
<dbReference type="AlphaFoldDB" id="A0A0F9FGY1"/>
<dbReference type="SUPFAM" id="SSF52540">
    <property type="entry name" value="P-loop containing nucleoside triphosphate hydrolases"/>
    <property type="match status" value="1"/>
</dbReference>
<dbReference type="InterPro" id="IPR007694">
    <property type="entry name" value="DNA_helicase_DnaB-like_C"/>
</dbReference>
<dbReference type="GO" id="GO:0005524">
    <property type="term" value="F:ATP binding"/>
    <property type="evidence" value="ECO:0007669"/>
    <property type="project" value="InterPro"/>
</dbReference>
<organism evidence="2">
    <name type="scientific">marine sediment metagenome</name>
    <dbReference type="NCBI Taxonomy" id="412755"/>
    <lineage>
        <taxon>unclassified sequences</taxon>
        <taxon>metagenomes</taxon>
        <taxon>ecological metagenomes</taxon>
    </lineage>
</organism>
<dbReference type="EMBL" id="LAZR01021344">
    <property type="protein sequence ID" value="KKL85659.1"/>
    <property type="molecule type" value="Genomic_DNA"/>
</dbReference>
<dbReference type="GO" id="GO:0006260">
    <property type="term" value="P:DNA replication"/>
    <property type="evidence" value="ECO:0007669"/>
    <property type="project" value="InterPro"/>
</dbReference>
<evidence type="ECO:0000313" key="2">
    <source>
        <dbReference type="EMBL" id="KKL85659.1"/>
    </source>
</evidence>
<dbReference type="Gene3D" id="3.40.50.300">
    <property type="entry name" value="P-loop containing nucleotide triphosphate hydrolases"/>
    <property type="match status" value="1"/>
</dbReference>
<dbReference type="InterPro" id="IPR027417">
    <property type="entry name" value="P-loop_NTPase"/>
</dbReference>
<sequence length="307" mass="34263">MGTGHISALDAEGEARKLIRSSGANDVMTNYTLADIHAMQATGGYYWRLEDLNKSIGPLRKGDLIVVGKRPEVGGTSFLVSEMSYMLEQTDGNAIIFNNEEAPNKVYSRMVSAALNVDYRKLLGDYNKYQAEYDTWLGKSQWDLVHDTAMSISSVHRALEDKDYDLIGLNVLLKIKGTGAKEDHDKFQALGEECRRISQNCGPVIAIVQADPSAEGMQYIPQDRIYKSKTALQGEADGLIMIGTGDPPHDNVRHIHVAKNKIPPAMCTESKLKHIRSEVKFDYETGRFTSANYKKYSRPGKKTRKIK</sequence>
<accession>A0A0F9FGY1</accession>
<dbReference type="GO" id="GO:0003678">
    <property type="term" value="F:DNA helicase activity"/>
    <property type="evidence" value="ECO:0007669"/>
    <property type="project" value="InterPro"/>
</dbReference>
<protein>
    <recommendedName>
        <fullName evidence="1">SF4 helicase domain-containing protein</fullName>
    </recommendedName>
</protein>
<comment type="caution">
    <text evidence="2">The sequence shown here is derived from an EMBL/GenBank/DDBJ whole genome shotgun (WGS) entry which is preliminary data.</text>
</comment>
<reference evidence="2" key="1">
    <citation type="journal article" date="2015" name="Nature">
        <title>Complex archaea that bridge the gap between prokaryotes and eukaryotes.</title>
        <authorList>
            <person name="Spang A."/>
            <person name="Saw J.H."/>
            <person name="Jorgensen S.L."/>
            <person name="Zaremba-Niedzwiedzka K."/>
            <person name="Martijn J."/>
            <person name="Lind A.E."/>
            <person name="van Eijk R."/>
            <person name="Schleper C."/>
            <person name="Guy L."/>
            <person name="Ettema T.J."/>
        </authorList>
    </citation>
    <scope>NUCLEOTIDE SEQUENCE</scope>
</reference>
<proteinExistence type="predicted"/>